<dbReference type="PANTHER" id="PTHR42718">
    <property type="entry name" value="MAJOR FACILITATOR SUPERFAMILY MULTIDRUG TRANSPORTER MFSC"/>
    <property type="match status" value="1"/>
</dbReference>
<protein>
    <recommendedName>
        <fullName evidence="7">Major facilitator superfamily (MFS) profile domain-containing protein</fullName>
    </recommendedName>
</protein>
<evidence type="ECO:0000313" key="9">
    <source>
        <dbReference type="Proteomes" id="UP001194696"/>
    </source>
</evidence>
<feature type="transmembrane region" description="Helical" evidence="6">
    <location>
        <begin position="66"/>
        <end position="84"/>
    </location>
</feature>
<keyword evidence="5 6" id="KW-0472">Membrane</keyword>
<keyword evidence="9" id="KW-1185">Reference proteome</keyword>
<dbReference type="InterPro" id="IPR020846">
    <property type="entry name" value="MFS_dom"/>
</dbReference>
<feature type="domain" description="Major facilitator superfamily (MFS) profile" evidence="7">
    <location>
        <begin position="30"/>
        <end position="481"/>
    </location>
</feature>
<keyword evidence="2" id="KW-0813">Transport</keyword>
<gene>
    <name evidence="8" type="ORF">BGZ96_006915</name>
</gene>
<dbReference type="SUPFAM" id="SSF103473">
    <property type="entry name" value="MFS general substrate transporter"/>
    <property type="match status" value="1"/>
</dbReference>
<proteinExistence type="predicted"/>
<dbReference type="Pfam" id="PF07690">
    <property type="entry name" value="MFS_1"/>
    <property type="match status" value="1"/>
</dbReference>
<dbReference type="PROSITE" id="PS50850">
    <property type="entry name" value="MFS"/>
    <property type="match status" value="1"/>
</dbReference>
<evidence type="ECO:0000256" key="6">
    <source>
        <dbReference type="SAM" id="Phobius"/>
    </source>
</evidence>
<feature type="transmembrane region" description="Helical" evidence="6">
    <location>
        <begin position="352"/>
        <end position="371"/>
    </location>
</feature>
<dbReference type="Gene3D" id="1.20.1720.10">
    <property type="entry name" value="Multidrug resistance protein D"/>
    <property type="match status" value="1"/>
</dbReference>
<dbReference type="Proteomes" id="UP001194696">
    <property type="component" value="Unassembled WGS sequence"/>
</dbReference>
<reference evidence="8 9" key="1">
    <citation type="journal article" date="2020" name="Fungal Divers.">
        <title>Resolving the Mortierellaceae phylogeny through synthesis of multi-gene phylogenetics and phylogenomics.</title>
        <authorList>
            <person name="Vandepol N."/>
            <person name="Liber J."/>
            <person name="Desiro A."/>
            <person name="Na H."/>
            <person name="Kennedy M."/>
            <person name="Barry K."/>
            <person name="Grigoriev I.V."/>
            <person name="Miller A.N."/>
            <person name="O'Donnell K."/>
            <person name="Stajich J.E."/>
            <person name="Bonito G."/>
        </authorList>
    </citation>
    <scope>NUCLEOTIDE SEQUENCE [LARGE SCALE GENOMIC DNA]</scope>
    <source>
        <strain evidence="8 9">AD045</strain>
    </source>
</reference>
<dbReference type="EMBL" id="JAAAIM010000340">
    <property type="protein sequence ID" value="KAG0289583.1"/>
    <property type="molecule type" value="Genomic_DNA"/>
</dbReference>
<feature type="transmembrane region" description="Helical" evidence="6">
    <location>
        <begin position="96"/>
        <end position="113"/>
    </location>
</feature>
<dbReference type="InterPro" id="IPR036259">
    <property type="entry name" value="MFS_trans_sf"/>
</dbReference>
<name>A0ABQ7K1H2_9FUNG</name>
<comment type="subcellular location">
    <subcellularLocation>
        <location evidence="1">Membrane</location>
        <topology evidence="1">Multi-pass membrane protein</topology>
    </subcellularLocation>
</comment>
<feature type="transmembrane region" description="Helical" evidence="6">
    <location>
        <begin position="377"/>
        <end position="401"/>
    </location>
</feature>
<feature type="transmembrane region" description="Helical" evidence="6">
    <location>
        <begin position="185"/>
        <end position="207"/>
    </location>
</feature>
<evidence type="ECO:0000259" key="7">
    <source>
        <dbReference type="PROSITE" id="PS50850"/>
    </source>
</evidence>
<dbReference type="PANTHER" id="PTHR42718:SF9">
    <property type="entry name" value="MAJOR FACILITATOR SUPERFAMILY MULTIDRUG TRANSPORTER MFSC"/>
    <property type="match status" value="1"/>
</dbReference>
<evidence type="ECO:0000256" key="4">
    <source>
        <dbReference type="ARBA" id="ARBA00022989"/>
    </source>
</evidence>
<keyword evidence="3 6" id="KW-0812">Transmembrane</keyword>
<feature type="transmembrane region" description="Helical" evidence="6">
    <location>
        <begin position="125"/>
        <end position="142"/>
    </location>
</feature>
<evidence type="ECO:0000256" key="3">
    <source>
        <dbReference type="ARBA" id="ARBA00022692"/>
    </source>
</evidence>
<accession>A0ABQ7K1H2</accession>
<comment type="caution">
    <text evidence="8">The sequence shown here is derived from an EMBL/GenBank/DDBJ whole genome shotgun (WGS) entry which is preliminary data.</text>
</comment>
<keyword evidence="4 6" id="KW-1133">Transmembrane helix</keyword>
<evidence type="ECO:0000256" key="5">
    <source>
        <dbReference type="ARBA" id="ARBA00023136"/>
    </source>
</evidence>
<evidence type="ECO:0000313" key="8">
    <source>
        <dbReference type="EMBL" id="KAG0289583.1"/>
    </source>
</evidence>
<dbReference type="Gene3D" id="1.20.1250.20">
    <property type="entry name" value="MFS general substrate transporter like domains"/>
    <property type="match status" value="1"/>
</dbReference>
<organism evidence="8 9">
    <name type="scientific">Linnemannia gamsii</name>
    <dbReference type="NCBI Taxonomy" id="64522"/>
    <lineage>
        <taxon>Eukaryota</taxon>
        <taxon>Fungi</taxon>
        <taxon>Fungi incertae sedis</taxon>
        <taxon>Mucoromycota</taxon>
        <taxon>Mortierellomycotina</taxon>
        <taxon>Mortierellomycetes</taxon>
        <taxon>Mortierellales</taxon>
        <taxon>Mortierellaceae</taxon>
        <taxon>Linnemannia</taxon>
    </lineage>
</organism>
<feature type="transmembrane region" description="Helical" evidence="6">
    <location>
        <begin position="219"/>
        <end position="239"/>
    </location>
</feature>
<evidence type="ECO:0000256" key="2">
    <source>
        <dbReference type="ARBA" id="ARBA00022448"/>
    </source>
</evidence>
<feature type="transmembrane region" description="Helical" evidence="6">
    <location>
        <begin position="288"/>
        <end position="307"/>
    </location>
</feature>
<dbReference type="InterPro" id="IPR011701">
    <property type="entry name" value="MFS"/>
</dbReference>
<sequence>METVTTTTASPSSKPQPPWYRRLNQTRGLLLALVSMAQMLDIINVASVTIALPLIMKDVGFSFDQLQWVTSAYALAYGALLLVGGRFGDLFGHRRIYILGVTWFSIWAIVNGFAEDPVVMSVGRALQGMGAGFTVPSALAMLTTTYPVGRERNFALAVFGGSGAAGSVIGVLLGGIFGSTIGWRWMFYITAMFGALLIVFGFIIIPAEKGQSKVSDRRIDYFGIGAFCGGIVCVIFYLTESPASGWESAKTLAPLIVGLILLVAFIVIENKIDYPIMPLHIWRSQRLFASCLIIICVSAGLNAMVYFSSMLFQNVLGYTPLKTSLTYIVHGVGGVFANILFTKVLTKTRSKIVMVIGWIFFIASGVVFAQVKADSSYWSYPFGALLLNCMGMAPVWLCCQINSVADANDENQGVVGAVYIVAQQLGTPIGIAIANIAANSKNSLTDIGAELLPGYRASFYACTGIASVGLVFTILFAANSDPVKVEDSDVVVVGDEEKHD</sequence>
<evidence type="ECO:0000256" key="1">
    <source>
        <dbReference type="ARBA" id="ARBA00004141"/>
    </source>
</evidence>
<feature type="transmembrane region" description="Helical" evidence="6">
    <location>
        <begin position="413"/>
        <end position="437"/>
    </location>
</feature>
<feature type="transmembrane region" description="Helical" evidence="6">
    <location>
        <begin position="251"/>
        <end position="268"/>
    </location>
</feature>
<feature type="transmembrane region" description="Helical" evidence="6">
    <location>
        <begin position="327"/>
        <end position="345"/>
    </location>
</feature>
<feature type="transmembrane region" description="Helical" evidence="6">
    <location>
        <begin position="154"/>
        <end position="179"/>
    </location>
</feature>
<feature type="transmembrane region" description="Helical" evidence="6">
    <location>
        <begin position="457"/>
        <end position="478"/>
    </location>
</feature>
<feature type="transmembrane region" description="Helical" evidence="6">
    <location>
        <begin position="29"/>
        <end position="54"/>
    </location>
</feature>